<evidence type="ECO:0000256" key="9">
    <source>
        <dbReference type="ARBA" id="ARBA00023204"/>
    </source>
</evidence>
<comment type="caution">
    <text evidence="12">The sequence shown here is derived from an EMBL/GenBank/DDBJ whole genome shotgun (WGS) entry which is preliminary data.</text>
</comment>
<organism evidence="12 13">
    <name type="scientific">Macrosiphum euphorbiae</name>
    <name type="common">potato aphid</name>
    <dbReference type="NCBI Taxonomy" id="13131"/>
    <lineage>
        <taxon>Eukaryota</taxon>
        <taxon>Metazoa</taxon>
        <taxon>Ecdysozoa</taxon>
        <taxon>Arthropoda</taxon>
        <taxon>Hexapoda</taxon>
        <taxon>Insecta</taxon>
        <taxon>Pterygota</taxon>
        <taxon>Neoptera</taxon>
        <taxon>Paraneoptera</taxon>
        <taxon>Hemiptera</taxon>
        <taxon>Sternorrhyncha</taxon>
        <taxon>Aphidomorpha</taxon>
        <taxon>Aphidoidea</taxon>
        <taxon>Aphididae</taxon>
        <taxon>Macrosiphini</taxon>
        <taxon>Macrosiphum</taxon>
    </lineage>
</organism>
<evidence type="ECO:0000256" key="1">
    <source>
        <dbReference type="ARBA" id="ARBA00004286"/>
    </source>
</evidence>
<dbReference type="InterPro" id="IPR018610">
    <property type="entry name" value="UVSSA"/>
</dbReference>
<comment type="similarity">
    <text evidence="2">Belongs to the UVSSA family.</text>
</comment>
<reference evidence="12 13" key="1">
    <citation type="submission" date="2023-01" db="EMBL/GenBank/DDBJ databases">
        <authorList>
            <person name="Whitehead M."/>
        </authorList>
    </citation>
    <scope>NUCLEOTIDE SEQUENCE [LARGE SCALE GENOMIC DNA]</scope>
</reference>
<dbReference type="GO" id="GO:0008270">
    <property type="term" value="F:zinc ion binding"/>
    <property type="evidence" value="ECO:0007669"/>
    <property type="project" value="UniProtKB-KW"/>
</dbReference>
<evidence type="ECO:0000256" key="3">
    <source>
        <dbReference type="ARBA" id="ARBA00022454"/>
    </source>
</evidence>
<feature type="region of interest" description="Disordered" evidence="10">
    <location>
        <begin position="502"/>
        <end position="554"/>
    </location>
</feature>
<evidence type="ECO:0000256" key="7">
    <source>
        <dbReference type="ARBA" id="ARBA00022833"/>
    </source>
</evidence>
<evidence type="ECO:0000259" key="11">
    <source>
        <dbReference type="Pfam" id="PF09740"/>
    </source>
</evidence>
<keyword evidence="8" id="KW-0175">Coiled coil</keyword>
<comment type="subcellular location">
    <subcellularLocation>
        <location evidence="1">Chromosome</location>
    </subcellularLocation>
</comment>
<dbReference type="GO" id="GO:0006283">
    <property type="term" value="P:transcription-coupled nucleotide-excision repair"/>
    <property type="evidence" value="ECO:0007669"/>
    <property type="project" value="TreeGrafter"/>
</dbReference>
<dbReference type="PANTHER" id="PTHR28670:SF1">
    <property type="entry name" value="UV-STIMULATED SCAFFOLD PROTEIN A"/>
    <property type="match status" value="1"/>
</dbReference>
<keyword evidence="13" id="KW-1185">Reference proteome</keyword>
<evidence type="ECO:0000256" key="6">
    <source>
        <dbReference type="ARBA" id="ARBA00022771"/>
    </source>
</evidence>
<dbReference type="GO" id="GO:0005694">
    <property type="term" value="C:chromosome"/>
    <property type="evidence" value="ECO:0007669"/>
    <property type="project" value="UniProtKB-SubCell"/>
</dbReference>
<feature type="domain" description="UV-stimulated scaffold protein A C-terminal" evidence="11">
    <location>
        <begin position="377"/>
        <end position="485"/>
    </location>
</feature>
<keyword evidence="9" id="KW-0234">DNA repair</keyword>
<keyword evidence="5" id="KW-0227">DNA damage</keyword>
<feature type="compositionally biased region" description="Basic residues" evidence="10">
    <location>
        <begin position="525"/>
        <end position="534"/>
    </location>
</feature>
<keyword evidence="7" id="KW-0862">Zinc</keyword>
<feature type="compositionally biased region" description="Low complexity" evidence="10">
    <location>
        <begin position="195"/>
        <end position="205"/>
    </location>
</feature>
<dbReference type="Proteomes" id="UP001160148">
    <property type="component" value="Unassembled WGS sequence"/>
</dbReference>
<evidence type="ECO:0000256" key="4">
    <source>
        <dbReference type="ARBA" id="ARBA00022723"/>
    </source>
</evidence>
<evidence type="ECO:0000256" key="8">
    <source>
        <dbReference type="ARBA" id="ARBA00023054"/>
    </source>
</evidence>
<sequence>MILYCEKKSSIYIDRVHALLFHQLKEKHSQIRLSALRICDRLFKKFEHFRKLIIVDISILLKLTVNTDAGRTLPPPKKFATDLELYSIRCIKEWNDEFGKDFKDEFNFVFKYLNKYKKIDFESMTVRSITNARLLEDREQRQRRLNDEKLKKIETEINELEPEITIAARTLESCLELLIPTPEEFFIPEAEEESAPPLNSSELSSTDSGRKIVTEIESADENERYRETGIIDPVAHTVTVTLRPDFRKRVKKSEDNLAIIESANEQVKLISDKYLPKIKKWLQDIAKISNGELLKRTIELKRSLTDLTSRENKITYYEDDDDCSSDSDMEEVLPQSSADDLLAQCLAKPDNNTQNDGRADSSKVLERDDNRNSVVAVPKLPFDIDLYHWEDEQLTAPRILPTNQDGHTFWTSNSVMETDCDGIVQPGGSENLRTRVIEFTGKFERVERQCRAPLPSGRLCPREDRFKCPFHGRIVLRDELGRVVDPENKIVLEKEKKQTVPDWQDPQLLRDIQRQTGVDLTMPKKGSRKNRKKSSNLTNLKKEQDTPRARLEKKVFKKSSVKKVAKILDGMDQRKFRDKFGDQFNYVHDTA</sequence>
<proteinExistence type="inferred from homology"/>
<evidence type="ECO:0000256" key="2">
    <source>
        <dbReference type="ARBA" id="ARBA00009240"/>
    </source>
</evidence>
<keyword evidence="3" id="KW-0158">Chromosome</keyword>
<evidence type="ECO:0000313" key="12">
    <source>
        <dbReference type="EMBL" id="CAI6367465.1"/>
    </source>
</evidence>
<evidence type="ECO:0000313" key="13">
    <source>
        <dbReference type="Proteomes" id="UP001160148"/>
    </source>
</evidence>
<accession>A0AAV0XGH2</accession>
<evidence type="ECO:0000256" key="10">
    <source>
        <dbReference type="SAM" id="MobiDB-lite"/>
    </source>
</evidence>
<name>A0AAV0XGH2_9HEMI</name>
<keyword evidence="6" id="KW-0863">Zinc-finger</keyword>
<dbReference type="Pfam" id="PF09740">
    <property type="entry name" value="DUF2043"/>
    <property type="match status" value="1"/>
</dbReference>
<feature type="compositionally biased region" description="Basic and acidic residues" evidence="10">
    <location>
        <begin position="540"/>
        <end position="554"/>
    </location>
</feature>
<dbReference type="EMBL" id="CARXXK010000004">
    <property type="protein sequence ID" value="CAI6367465.1"/>
    <property type="molecule type" value="Genomic_DNA"/>
</dbReference>
<protein>
    <recommendedName>
        <fullName evidence="11">UV-stimulated scaffold protein A C-terminal domain-containing protein</fullName>
    </recommendedName>
</protein>
<dbReference type="Pfam" id="PF20867">
    <property type="entry name" value="UVSSA_N"/>
    <property type="match status" value="1"/>
</dbReference>
<dbReference type="InterPro" id="IPR049431">
    <property type="entry name" value="UVSSA_C"/>
</dbReference>
<dbReference type="PANTHER" id="PTHR28670">
    <property type="entry name" value="UV-STIMULATED SCAFFOLD PROTEIN A"/>
    <property type="match status" value="1"/>
</dbReference>
<keyword evidence="4" id="KW-0479">Metal-binding</keyword>
<dbReference type="InterPro" id="IPR049408">
    <property type="entry name" value="UVSSA_N_a-solenoid_rpt"/>
</dbReference>
<dbReference type="AlphaFoldDB" id="A0AAV0XGH2"/>
<dbReference type="GO" id="GO:0009411">
    <property type="term" value="P:response to UV"/>
    <property type="evidence" value="ECO:0007669"/>
    <property type="project" value="InterPro"/>
</dbReference>
<gene>
    <name evidence="12" type="ORF">MEUPH1_LOCUS21938</name>
</gene>
<evidence type="ECO:0000256" key="5">
    <source>
        <dbReference type="ARBA" id="ARBA00022763"/>
    </source>
</evidence>
<feature type="region of interest" description="Disordered" evidence="10">
    <location>
        <begin position="190"/>
        <end position="210"/>
    </location>
</feature>
<dbReference type="GO" id="GO:0000993">
    <property type="term" value="F:RNA polymerase II complex binding"/>
    <property type="evidence" value="ECO:0007669"/>
    <property type="project" value="TreeGrafter"/>
</dbReference>